<dbReference type="AlphaFoldDB" id="A0A3B0Z857"/>
<proteinExistence type="predicted"/>
<dbReference type="InterPro" id="IPR043709">
    <property type="entry name" value="DUF5649"/>
</dbReference>
<dbReference type="EMBL" id="UOFP01000283">
    <property type="protein sequence ID" value="VAW89605.1"/>
    <property type="molecule type" value="Genomic_DNA"/>
</dbReference>
<evidence type="ECO:0000313" key="1">
    <source>
        <dbReference type="EMBL" id="VAW89605.1"/>
    </source>
</evidence>
<reference evidence="1" key="1">
    <citation type="submission" date="2018-06" db="EMBL/GenBank/DDBJ databases">
        <authorList>
            <person name="Zhirakovskaya E."/>
        </authorList>
    </citation>
    <scope>NUCLEOTIDE SEQUENCE</scope>
</reference>
<accession>A0A3B0Z857</accession>
<name>A0A3B0Z857_9ZZZZ</name>
<dbReference type="Pfam" id="PF18886">
    <property type="entry name" value="DUF5649"/>
    <property type="match status" value="1"/>
</dbReference>
<gene>
    <name evidence="1" type="ORF">MNBD_GAMMA18-2472</name>
</gene>
<protein>
    <submittedName>
        <fullName evidence="1">Uncharacterized protein</fullName>
    </submittedName>
</protein>
<organism evidence="1">
    <name type="scientific">hydrothermal vent metagenome</name>
    <dbReference type="NCBI Taxonomy" id="652676"/>
    <lineage>
        <taxon>unclassified sequences</taxon>
        <taxon>metagenomes</taxon>
        <taxon>ecological metagenomes</taxon>
    </lineage>
</organism>
<sequence length="509" mass="51925">NAFSGVVDMAASGNIAFEGDVVAASNMTLNGADIGFVGDNQFSGPATFTATSGSVTFNGDNSFSDTVEIGSANDITFTDDLIISSMMSLNAGNDINLSGSNNQLSGELTLSGESININNTAATTLASVAAQNLTINSSGDITSSGAVVVQDGSMGGVTSLTSTEGSIILENENNNLEQVSLTAANDVTLVESDGILLADVSAGGALNVTANNGLIANDAAIGDMGVGTLTATTINLNASEGAIVDQSSLLTAESVTLAAASGIGEGSVTHDDNGFLVESTGAINTNTSTLSVINVSFDEGGSIATESTSGAVNINNSGDVIIDDLRNYGDIILENSGNITLTVTENVGAINAHYGGEITDASYAGSVALLNGGTNSLSTTGIGYNEADILAENLIVNSVARFGDQARPTRLRVNNQFTLFASQGAVFYFGGRPNSVTTSADLALLVIQGFSGLSSQQLINIETLSEIDPAIFTEVRNYNHDDVAILLPADQRYGYDSGDEEEENENKDG</sequence>
<feature type="non-terminal residue" evidence="1">
    <location>
        <position position="1"/>
    </location>
</feature>